<proteinExistence type="predicted"/>
<feature type="domain" description="DUF4097" evidence="2">
    <location>
        <begin position="133"/>
        <end position="241"/>
    </location>
</feature>
<organism evidence="3 4">
    <name type="scientific">Streptomyces daghestanicus</name>
    <dbReference type="NCBI Taxonomy" id="66885"/>
    <lineage>
        <taxon>Bacteria</taxon>
        <taxon>Bacillati</taxon>
        <taxon>Actinomycetota</taxon>
        <taxon>Actinomycetes</taxon>
        <taxon>Kitasatosporales</taxon>
        <taxon>Streptomycetaceae</taxon>
        <taxon>Streptomyces</taxon>
    </lineage>
</organism>
<evidence type="ECO:0000259" key="2">
    <source>
        <dbReference type="Pfam" id="PF13349"/>
    </source>
</evidence>
<dbReference type="Proteomes" id="UP001052655">
    <property type="component" value="Unassembled WGS sequence"/>
</dbReference>
<evidence type="ECO:0000256" key="1">
    <source>
        <dbReference type="SAM" id="MobiDB-lite"/>
    </source>
</evidence>
<dbReference type="InterPro" id="IPR025164">
    <property type="entry name" value="Toastrack_DUF4097"/>
</dbReference>
<reference evidence="3" key="1">
    <citation type="submission" date="2024-05" db="EMBL/GenBank/DDBJ databases">
        <title>Whole genome shotgun sequence of Streptomyces daghestanicus NBRC 12762.</title>
        <authorList>
            <person name="Komaki H."/>
            <person name="Tamura T."/>
        </authorList>
    </citation>
    <scope>NUCLEOTIDE SEQUENCE</scope>
    <source>
        <strain evidence="3">NBRC 12762</strain>
    </source>
</reference>
<evidence type="ECO:0000313" key="4">
    <source>
        <dbReference type="Proteomes" id="UP001052655"/>
    </source>
</evidence>
<dbReference type="EMBL" id="BNDX01000016">
    <property type="protein sequence ID" value="GHI34492.1"/>
    <property type="molecule type" value="Genomic_DNA"/>
</dbReference>
<feature type="region of interest" description="Disordered" evidence="1">
    <location>
        <begin position="1"/>
        <end position="29"/>
    </location>
</feature>
<comment type="caution">
    <text evidence="3">The sequence shown here is derived from an EMBL/GenBank/DDBJ whole genome shotgun (WGS) entry which is preliminary data.</text>
</comment>
<keyword evidence="4" id="KW-1185">Reference proteome</keyword>
<evidence type="ECO:0000313" key="3">
    <source>
        <dbReference type="EMBL" id="GHI34492.1"/>
    </source>
</evidence>
<accession>A0ABQ3QB23</accession>
<sequence length="245" mass="25571">MPPPPAGRAAPGLTPCSSPEDDKEPETRPFALPGRTLTVHSDDSALEVVAVDGAASGRIEVTRWFPGPVTVGREPEVTWAMDGDRLVLRVKCTGLVADCAAGHRVEVPHGVAARVESDDRGVRARGFRDALGVRTADGSVRVTDTTGPLELRSDDGPVRAEVASRRVTARTGDGSVRLTLGAVPDLVDSRSDDGSVAVGLPRAAYKVTARTGDGSVRVSVPRDDSSAHVVNARTADGEVTVRTAN</sequence>
<dbReference type="RefSeq" id="WP_190077632.1">
    <property type="nucleotide sequence ID" value="NZ_BMTC01000015.1"/>
</dbReference>
<protein>
    <submittedName>
        <fullName evidence="3">Lipoprotein</fullName>
    </submittedName>
</protein>
<gene>
    <name evidence="3" type="ORF">Sdagh_62220</name>
</gene>
<dbReference type="Pfam" id="PF13349">
    <property type="entry name" value="DUF4097"/>
    <property type="match status" value="1"/>
</dbReference>
<name>A0ABQ3QB23_9ACTN</name>
<keyword evidence="3" id="KW-0449">Lipoprotein</keyword>